<evidence type="ECO:0000256" key="3">
    <source>
        <dbReference type="ARBA" id="ARBA00009723"/>
    </source>
</evidence>
<comment type="pathway">
    <text evidence="2">Cofactor biosynthesis; riboflavin biosynthesis.</text>
</comment>
<evidence type="ECO:0000256" key="1">
    <source>
        <dbReference type="ARBA" id="ARBA00003555"/>
    </source>
</evidence>
<evidence type="ECO:0000256" key="6">
    <source>
        <dbReference type="ARBA" id="ARBA00022619"/>
    </source>
</evidence>
<comment type="function">
    <text evidence="1">Catalyzes an early step in riboflavin biosynthesis, the NADPH-dependent reduction of the ribose side chain of 2,5-diamino-6-ribosylamino-4(3H)-pyrimidinone 5'-phosphate, yielding 2,5-diamino-6-ribitylamino-4(3H)-pyrimidinone 5'-phosphate.</text>
</comment>
<proteinExistence type="inferred from homology"/>
<dbReference type="Gene3D" id="3.40.430.10">
    <property type="entry name" value="Dihydrofolate Reductase, subunit A"/>
    <property type="match status" value="1"/>
</dbReference>
<dbReference type="Proteomes" id="UP001143981">
    <property type="component" value="Unassembled WGS sequence"/>
</dbReference>
<dbReference type="EC" id="1.1.1.302" evidence="4"/>
<evidence type="ECO:0000256" key="9">
    <source>
        <dbReference type="ARBA" id="ARBA00030073"/>
    </source>
</evidence>
<evidence type="ECO:0000313" key="15">
    <source>
        <dbReference type="Proteomes" id="UP001143981"/>
    </source>
</evidence>
<keyword evidence="15" id="KW-1185">Reference proteome</keyword>
<comment type="catalytic activity">
    <reaction evidence="12">
        <text>2,5-diamino-6-(1-D-ribitylamino)pyrimidin-4(3H)-one 5'-phosphate + NADP(+) = 2,5-diamino-6-(1-D-ribosylamino)pyrimidin-4(3H)-one 5'-phosphate + NADPH + H(+)</text>
        <dbReference type="Rhea" id="RHEA:27278"/>
        <dbReference type="ChEBI" id="CHEBI:15378"/>
        <dbReference type="ChEBI" id="CHEBI:57783"/>
        <dbReference type="ChEBI" id="CHEBI:58349"/>
        <dbReference type="ChEBI" id="CHEBI:58890"/>
        <dbReference type="ChEBI" id="CHEBI:59545"/>
        <dbReference type="EC" id="1.1.1.302"/>
    </reaction>
</comment>
<evidence type="ECO:0000313" key="14">
    <source>
        <dbReference type="EMBL" id="KAJ1730171.1"/>
    </source>
</evidence>
<evidence type="ECO:0000256" key="5">
    <source>
        <dbReference type="ARBA" id="ARBA00015035"/>
    </source>
</evidence>
<evidence type="ECO:0000256" key="7">
    <source>
        <dbReference type="ARBA" id="ARBA00022857"/>
    </source>
</evidence>
<feature type="domain" description="Bacterial bifunctional deaminase-reductase C-terminal" evidence="13">
    <location>
        <begin position="42"/>
        <end position="257"/>
    </location>
</feature>
<dbReference type="GO" id="GO:0008703">
    <property type="term" value="F:5-amino-6-(5-phosphoribosylamino)uracil reductase activity"/>
    <property type="evidence" value="ECO:0007669"/>
    <property type="project" value="InterPro"/>
</dbReference>
<dbReference type="InterPro" id="IPR050765">
    <property type="entry name" value="Riboflavin_Biosynth_HTPR"/>
</dbReference>
<evidence type="ECO:0000256" key="8">
    <source>
        <dbReference type="ARBA" id="ARBA00023002"/>
    </source>
</evidence>
<reference evidence="14" key="1">
    <citation type="submission" date="2022-07" db="EMBL/GenBank/DDBJ databases">
        <title>Phylogenomic reconstructions and comparative analyses of Kickxellomycotina fungi.</title>
        <authorList>
            <person name="Reynolds N.K."/>
            <person name="Stajich J.E."/>
            <person name="Barry K."/>
            <person name="Grigoriev I.V."/>
            <person name="Crous P."/>
            <person name="Smith M.E."/>
        </authorList>
    </citation>
    <scope>NUCLEOTIDE SEQUENCE</scope>
    <source>
        <strain evidence="14">BCRC 34381</strain>
    </source>
</reference>
<dbReference type="InterPro" id="IPR024072">
    <property type="entry name" value="DHFR-like_dom_sf"/>
</dbReference>
<protein>
    <recommendedName>
        <fullName evidence="5">2,5-diamino-6-ribosylamino-4(3H)-pyrimidinone 5'-phosphate reductase</fullName>
        <ecNumber evidence="4">1.1.1.302</ecNumber>
    </recommendedName>
    <alternativeName>
        <fullName evidence="10">2,5-diamino-6-(5-phospho-D-ribosylamino)pyrimidin-4(3H)-one reductase</fullName>
    </alternativeName>
    <alternativeName>
        <fullName evidence="9">2,5-diamino-6-ribitylamino-4(3H)-pyrimidinone 5'-phosphate synthase</fullName>
    </alternativeName>
</protein>
<sequence>MAAATDSVSDADARAFAHARDFLCRVPGLAAAIPPSVPSGRPMVTLTFAQSLDGKISRTDQRLLLSGSESAAMTHRLRTMHDAILVGVGTVAFDDPQLTARLLPPAEIAVAHHPQPVVLDPHLRTPLGARLLSGPRDSPRLRMPWLVAGPDHDRARRAELERCGATVVVVDDCDAAGRPRLDAVAAELHRRGIARLMVEGGARIIQAFLDSRLVDLLLVTVAPVLVGSAGVPAATDVDASSPTIVPVLYEQFGRDVVMAATLQHARNPSLCMGDARQQPCRRHVLDTP</sequence>
<keyword evidence="6" id="KW-0686">Riboflavin biosynthesis</keyword>
<evidence type="ECO:0000256" key="12">
    <source>
        <dbReference type="ARBA" id="ARBA00049020"/>
    </source>
</evidence>
<dbReference type="AlphaFoldDB" id="A0A9W7YBQ5"/>
<evidence type="ECO:0000256" key="2">
    <source>
        <dbReference type="ARBA" id="ARBA00005104"/>
    </source>
</evidence>
<dbReference type="InterPro" id="IPR002734">
    <property type="entry name" value="RibDG_C"/>
</dbReference>
<dbReference type="Pfam" id="PF01872">
    <property type="entry name" value="RibD_C"/>
    <property type="match status" value="1"/>
</dbReference>
<dbReference type="SUPFAM" id="SSF53597">
    <property type="entry name" value="Dihydrofolate reductase-like"/>
    <property type="match status" value="1"/>
</dbReference>
<evidence type="ECO:0000256" key="4">
    <source>
        <dbReference type="ARBA" id="ARBA00012851"/>
    </source>
</evidence>
<evidence type="ECO:0000256" key="11">
    <source>
        <dbReference type="ARBA" id="ARBA00047550"/>
    </source>
</evidence>
<comment type="similarity">
    <text evidence="3">Belongs to the HTP reductase family.</text>
</comment>
<dbReference type="PANTHER" id="PTHR38011">
    <property type="entry name" value="DIHYDROFOLATE REDUCTASE FAMILY PROTEIN (AFU_ORTHOLOGUE AFUA_8G06820)"/>
    <property type="match status" value="1"/>
</dbReference>
<gene>
    <name evidence="14" type="primary">RIB7</name>
    <name evidence="14" type="ORF">LPJ61_003158</name>
</gene>
<organism evidence="14 15">
    <name type="scientific">Coemansia biformis</name>
    <dbReference type="NCBI Taxonomy" id="1286918"/>
    <lineage>
        <taxon>Eukaryota</taxon>
        <taxon>Fungi</taxon>
        <taxon>Fungi incertae sedis</taxon>
        <taxon>Zoopagomycota</taxon>
        <taxon>Kickxellomycotina</taxon>
        <taxon>Kickxellomycetes</taxon>
        <taxon>Kickxellales</taxon>
        <taxon>Kickxellaceae</taxon>
        <taxon>Coemansia</taxon>
    </lineage>
</organism>
<dbReference type="PANTHER" id="PTHR38011:SF7">
    <property type="entry name" value="2,5-DIAMINO-6-RIBOSYLAMINO-4(3H)-PYRIMIDINONE 5'-PHOSPHATE REDUCTASE"/>
    <property type="match status" value="1"/>
</dbReference>
<keyword evidence="7" id="KW-0521">NADP</keyword>
<name>A0A9W7YBQ5_9FUNG</name>
<comment type="caution">
    <text evidence="14">The sequence shown here is derived from an EMBL/GenBank/DDBJ whole genome shotgun (WGS) entry which is preliminary data.</text>
</comment>
<keyword evidence="8 14" id="KW-0560">Oxidoreductase</keyword>
<dbReference type="OrthoDB" id="5432at2759"/>
<comment type="catalytic activity">
    <reaction evidence="11">
        <text>2,5-diamino-6-(1-D-ribitylamino)pyrimidin-4(3H)-one 5'-phosphate + NAD(+) = 2,5-diamino-6-(1-D-ribosylamino)pyrimidin-4(3H)-one 5'-phosphate + NADH + H(+)</text>
        <dbReference type="Rhea" id="RHEA:27274"/>
        <dbReference type="ChEBI" id="CHEBI:15378"/>
        <dbReference type="ChEBI" id="CHEBI:57540"/>
        <dbReference type="ChEBI" id="CHEBI:57945"/>
        <dbReference type="ChEBI" id="CHEBI:58890"/>
        <dbReference type="ChEBI" id="CHEBI:59545"/>
        <dbReference type="EC" id="1.1.1.302"/>
    </reaction>
</comment>
<evidence type="ECO:0000259" key="13">
    <source>
        <dbReference type="Pfam" id="PF01872"/>
    </source>
</evidence>
<evidence type="ECO:0000256" key="10">
    <source>
        <dbReference type="ARBA" id="ARBA00031630"/>
    </source>
</evidence>
<dbReference type="GO" id="GO:0009231">
    <property type="term" value="P:riboflavin biosynthetic process"/>
    <property type="evidence" value="ECO:0007669"/>
    <property type="project" value="UniProtKB-KW"/>
</dbReference>
<dbReference type="EMBL" id="JANBOI010000492">
    <property type="protein sequence ID" value="KAJ1730171.1"/>
    <property type="molecule type" value="Genomic_DNA"/>
</dbReference>
<accession>A0A9W7YBQ5</accession>